<gene>
    <name evidence="1" type="ORF">GQ26_0121490</name>
</gene>
<dbReference type="EMBL" id="JPOX01000012">
    <property type="protein sequence ID" value="KFX48433.1"/>
    <property type="molecule type" value="Genomic_DNA"/>
</dbReference>
<comment type="caution">
    <text evidence="1">The sequence shown here is derived from an EMBL/GenBank/DDBJ whole genome shotgun (WGS) entry which is preliminary data.</text>
</comment>
<reference evidence="1" key="2">
    <citation type="journal article" date="2014" name="PLoS Genet.">
        <title>Signature gene expression reveals novel clues to the molecular mechanisms of dimorphic transition in Penicillium marneffei.</title>
        <authorList>
            <person name="Yang E."/>
            <person name="Wang G."/>
            <person name="Cai J."/>
            <person name="Woo P.C."/>
            <person name="Lau S.K."/>
            <person name="Yuen K.-Y."/>
            <person name="Chow W.-N."/>
            <person name="Lin X."/>
        </authorList>
    </citation>
    <scope>NUCLEOTIDE SEQUENCE</scope>
    <source>
        <strain evidence="1">PM1</strain>
    </source>
</reference>
<dbReference type="HOGENOM" id="CLU_3392558_0_0_1"/>
<reference key="1">
    <citation type="journal article" date="2014" name="PLoS Genet.">
        <title>Signature Gene Expression Reveals Novel Clues to the Molecular Mechanisms of Dimorphic Transition in Penicillium marneffei.</title>
        <authorList>
            <person name="Yang E."/>
            <person name="Wang G."/>
            <person name="Cai J."/>
            <person name="Woo P.C."/>
            <person name="Lau S.K."/>
            <person name="Yuen K.-Y."/>
            <person name="Chow W.-N."/>
            <person name="Lin X."/>
        </authorList>
    </citation>
    <scope>NUCLEOTIDE SEQUENCE [LARGE SCALE GENOMIC DNA]</scope>
    <source>
        <strain>PM1</strain>
    </source>
</reference>
<protein>
    <submittedName>
        <fullName evidence="1">Uncharacterized protein</fullName>
    </submittedName>
</protein>
<proteinExistence type="predicted"/>
<evidence type="ECO:0000313" key="1">
    <source>
        <dbReference type="EMBL" id="KFX48433.1"/>
    </source>
</evidence>
<sequence>MVVGTSCMPYTGEYTSRLSPPAPSPAGVCAVS</sequence>
<organism evidence="1">
    <name type="scientific">Talaromyces marneffei PM1</name>
    <dbReference type="NCBI Taxonomy" id="1077442"/>
    <lineage>
        <taxon>Eukaryota</taxon>
        <taxon>Fungi</taxon>
        <taxon>Dikarya</taxon>
        <taxon>Ascomycota</taxon>
        <taxon>Pezizomycotina</taxon>
        <taxon>Eurotiomycetes</taxon>
        <taxon>Eurotiomycetidae</taxon>
        <taxon>Eurotiales</taxon>
        <taxon>Trichocomaceae</taxon>
        <taxon>Talaromyces</taxon>
        <taxon>Talaromyces sect. Talaromyces</taxon>
    </lineage>
</organism>
<dbReference type="AlphaFoldDB" id="A0A093XT33"/>
<name>A0A093XT33_TALMA</name>
<accession>A0A093XT33</accession>